<name>A0A095SQ76_9GAMM</name>
<evidence type="ECO:0000313" key="3">
    <source>
        <dbReference type="Proteomes" id="UP000029444"/>
    </source>
</evidence>
<proteinExistence type="predicted"/>
<dbReference type="Proteomes" id="UP000029444">
    <property type="component" value="Unassembled WGS sequence"/>
</dbReference>
<dbReference type="RefSeq" id="WP_035229837.1">
    <property type="nucleotide sequence ID" value="NZ_ARXV01000001.1"/>
</dbReference>
<comment type="caution">
    <text evidence="2">The sequence shown here is derived from an EMBL/GenBank/DDBJ whole genome shotgun (WGS) entry which is preliminary data.</text>
</comment>
<feature type="compositionally biased region" description="Basic and acidic residues" evidence="1">
    <location>
        <begin position="173"/>
        <end position="192"/>
    </location>
</feature>
<dbReference type="AlphaFoldDB" id="A0A095SQ76"/>
<gene>
    <name evidence="2" type="ORF">Y5S_00379</name>
</gene>
<feature type="compositionally biased region" description="Polar residues" evidence="1">
    <location>
        <begin position="193"/>
        <end position="208"/>
    </location>
</feature>
<organism evidence="2 3">
    <name type="scientific">Alcanivorax nanhaiticus</name>
    <dbReference type="NCBI Taxonomy" id="1177154"/>
    <lineage>
        <taxon>Bacteria</taxon>
        <taxon>Pseudomonadati</taxon>
        <taxon>Pseudomonadota</taxon>
        <taxon>Gammaproteobacteria</taxon>
        <taxon>Oceanospirillales</taxon>
        <taxon>Alcanivoracaceae</taxon>
        <taxon>Alcanivorax</taxon>
    </lineage>
</organism>
<reference evidence="2 3" key="1">
    <citation type="submission" date="2012-09" db="EMBL/GenBank/DDBJ databases">
        <title>Genome Sequence of alkane-degrading Bacterium Alcanivorax sp. 19-m-6.</title>
        <authorList>
            <person name="Lai Q."/>
            <person name="Shao Z."/>
        </authorList>
    </citation>
    <scope>NUCLEOTIDE SEQUENCE [LARGE SCALE GENOMIC DNA]</scope>
    <source>
        <strain evidence="2 3">19-m-6</strain>
    </source>
</reference>
<dbReference type="EMBL" id="ARXV01000001">
    <property type="protein sequence ID" value="KGD66712.1"/>
    <property type="molecule type" value="Genomic_DNA"/>
</dbReference>
<dbReference type="PATRIC" id="fig|1177154.3.peg.385"/>
<keyword evidence="3" id="KW-1185">Reference proteome</keyword>
<evidence type="ECO:0000313" key="2">
    <source>
        <dbReference type="EMBL" id="KGD66712.1"/>
    </source>
</evidence>
<sequence length="555" mass="61907">MKNLIGLVVGIAIIYLGVTYIQARDPKTFIEGYKDCSDPGCIAIILRAWQADEVYTSVISDEDRVNSKGKALNNLTGFLIQDRANFHRFDKIDEDDDPDEIFTTPEARSRMPAMINAGYLDPDVESKSRTKNRTVGVRVFVFGDQIVATEDRSFEAKKRKEIIYAALKAVNEERRKEREARSTTPSTDRETQANRSTAQPTPTQSITLISSSPRDFHYRHSYNGEIVGVSSDYRKVIKIVPGQGHAVLYKETRADYRLKNAVLLASGSVLVSVEIAGCSTCHGLLKLDGNHPTWIQKGPSPNPKGVFEKQHADNQSIQRLAPSGDGSALIKYTRHAAPNSHQSQTTRHIDLIHHSGDIIKLFKNRSLDLGVEGDILVSKSGGRAHSHWVVQGRKAVHFYDDQRGNQLYRPEFHAGSVLYTNESGELVFFDGQRNHQLGLAKSFREKALDPTGKSVALVRTISNQTPGSECSRVCYLIERYSNGQNQIVAQENTSMNGFLIANGNIYYSMNRGITGYQGNKKDYFKGYPALPDIPLKNGQIILEREQGVYPKPVGF</sequence>
<evidence type="ECO:0000256" key="1">
    <source>
        <dbReference type="SAM" id="MobiDB-lite"/>
    </source>
</evidence>
<protein>
    <submittedName>
        <fullName evidence="2">Uncharacterized protein</fullName>
    </submittedName>
</protein>
<dbReference type="eggNOG" id="ENOG5031VCY">
    <property type="taxonomic scope" value="Bacteria"/>
</dbReference>
<accession>A0A095SQ76</accession>
<feature type="region of interest" description="Disordered" evidence="1">
    <location>
        <begin position="173"/>
        <end position="208"/>
    </location>
</feature>